<dbReference type="InterPro" id="IPR036465">
    <property type="entry name" value="vWFA_dom_sf"/>
</dbReference>
<evidence type="ECO:0000259" key="2">
    <source>
        <dbReference type="PROSITE" id="PS50234"/>
    </source>
</evidence>
<feature type="region of interest" description="Disordered" evidence="1">
    <location>
        <begin position="327"/>
        <end position="351"/>
    </location>
</feature>
<name>A0A6M7WMJ8_RHILI</name>
<evidence type="ECO:0000313" key="4">
    <source>
        <dbReference type="Proteomes" id="UP000503017"/>
    </source>
</evidence>
<dbReference type="SUPFAM" id="SSF53300">
    <property type="entry name" value="vWA-like"/>
    <property type="match status" value="1"/>
</dbReference>
<dbReference type="Proteomes" id="UP000503017">
    <property type="component" value="Chromosome"/>
</dbReference>
<dbReference type="Gene3D" id="1.10.8.80">
    <property type="entry name" value="Magnesium chelatase subunit I, C-Terminal domain"/>
    <property type="match status" value="1"/>
</dbReference>
<dbReference type="AlphaFoldDB" id="A0A6M7WMJ8"/>
<accession>A0A6M7WMJ8</accession>
<dbReference type="Gene3D" id="3.40.50.300">
    <property type="entry name" value="P-loop containing nucleotide triphosphate hydrolases"/>
    <property type="match status" value="1"/>
</dbReference>
<sequence length="589" mass="61737">MTAQSVGQTEPWNDAVLAAAMIAVDPDLGGVHVKARAGIVRDRWVECVAACFGPEAPFRRIAAGISEARLAGGLDIGATLEAGRPVVERGVLACADGGLLVLAMAERLGPTAAGVIGMALDSGHVRTERDGVSARQAARFALVALDEGIDQDEALALSLADRLGLRIDLNGVGWRDTELLNQPYVIANARQLLPSVSVADDMVEALCAVALSVDARSMRASLHLMHAARASAALRGRSTVEVEDAAAALRLVLGLQPKSADTTDQPDDQPAPEAEQDEQPSEPSRNDSQTSSKDMPQDMLVEALDAIMPRHLLAGLEANGTVRSSRGLAGKAGAQRNRAKRGRAIGVADKPPSPGARIDVLATLRQAAPWQGIRAQGAVAATQSISRLHIRKDDFRYIRYREKTGTTAIFAVDASGSAAVERLGETKGAIELLLAECYVRRDSVALIAFRGKGAETLLEPTRSLVRAKRCLSALPGGGGTPLASGILATLAMASTMSSKGQTVVTVFLTDGRGNVGLDGTSSRERVADDTGKAAGLFRAAGFRSIVIDTAQRPQPRAEALARDLAAEYLPMPRGGSKAMAREIGARMEG</sequence>
<evidence type="ECO:0000313" key="3">
    <source>
        <dbReference type="EMBL" id="QKD05310.1"/>
    </source>
</evidence>
<feature type="domain" description="VWFA" evidence="2">
    <location>
        <begin position="407"/>
        <end position="547"/>
    </location>
</feature>
<organism evidence="3 4">
    <name type="scientific">Mesorhizobium loti R88b</name>
    <dbReference type="NCBI Taxonomy" id="935548"/>
    <lineage>
        <taxon>Bacteria</taxon>
        <taxon>Pseudomonadati</taxon>
        <taxon>Pseudomonadota</taxon>
        <taxon>Alphaproteobacteria</taxon>
        <taxon>Hyphomicrobiales</taxon>
        <taxon>Phyllobacteriaceae</taxon>
        <taxon>Mesorhizobium</taxon>
    </lineage>
</organism>
<dbReference type="NCBIfam" id="NF009943">
    <property type="entry name" value="PRK13406.1"/>
    <property type="match status" value="1"/>
</dbReference>
<reference evidence="3 4" key="1">
    <citation type="submission" date="2018-10" db="EMBL/GenBank/DDBJ databases">
        <authorList>
            <person name="Perry B.J."/>
            <person name="Sullivan J.T."/>
            <person name="Murphy R.J.T."/>
            <person name="Ramsay J.P."/>
            <person name="Ronson C.W."/>
        </authorList>
    </citation>
    <scope>NUCLEOTIDE SEQUENCE [LARGE SCALE GENOMIC DNA]</scope>
    <source>
        <strain evidence="3 4">R88b</strain>
    </source>
</reference>
<protein>
    <submittedName>
        <fullName evidence="3">Magnesium chelatase subunit D</fullName>
    </submittedName>
</protein>
<dbReference type="PROSITE" id="PS50234">
    <property type="entry name" value="VWFA"/>
    <property type="match status" value="1"/>
</dbReference>
<dbReference type="SMART" id="SM00327">
    <property type="entry name" value="VWA"/>
    <property type="match status" value="1"/>
</dbReference>
<dbReference type="InterPro" id="IPR002035">
    <property type="entry name" value="VWF_A"/>
</dbReference>
<dbReference type="RefSeq" id="WP_027033728.1">
    <property type="nucleotide sequence ID" value="NZ_CP033367.1"/>
</dbReference>
<gene>
    <name evidence="3" type="ORF">EB235_30640</name>
</gene>
<evidence type="ECO:0000256" key="1">
    <source>
        <dbReference type="SAM" id="MobiDB-lite"/>
    </source>
</evidence>
<dbReference type="Pfam" id="PF13519">
    <property type="entry name" value="VWA_2"/>
    <property type="match status" value="1"/>
</dbReference>
<dbReference type="PANTHER" id="PTHR43473">
    <property type="entry name" value="MAGNESIUM-CHELATASE SUBUNIT CHLD, CHLOROPLASTIC"/>
    <property type="match status" value="1"/>
</dbReference>
<dbReference type="Gene3D" id="3.40.50.410">
    <property type="entry name" value="von Willebrand factor, type A domain"/>
    <property type="match status" value="1"/>
</dbReference>
<dbReference type="InterPro" id="IPR027417">
    <property type="entry name" value="P-loop_NTPase"/>
</dbReference>
<dbReference type="InterPro" id="IPR041628">
    <property type="entry name" value="ChlI/MoxR_AAA_lid"/>
</dbReference>
<proteinExistence type="predicted"/>
<dbReference type="EMBL" id="CP033367">
    <property type="protein sequence ID" value="QKD05310.1"/>
    <property type="molecule type" value="Genomic_DNA"/>
</dbReference>
<dbReference type="PANTHER" id="PTHR43473:SF2">
    <property type="entry name" value="MAGNESIUM-CHELATASE SUBUNIT CHLD, CHLOROPLASTIC"/>
    <property type="match status" value="1"/>
</dbReference>
<dbReference type="Pfam" id="PF17863">
    <property type="entry name" value="AAA_lid_2"/>
    <property type="match status" value="1"/>
</dbReference>
<feature type="region of interest" description="Disordered" evidence="1">
    <location>
        <begin position="256"/>
        <end position="294"/>
    </location>
</feature>
<dbReference type="SUPFAM" id="SSF52540">
    <property type="entry name" value="P-loop containing nucleoside triphosphate hydrolases"/>
    <property type="match status" value="1"/>
</dbReference>